<dbReference type="AlphaFoldDB" id="A0A3B1ADY1"/>
<proteinExistence type="predicted"/>
<evidence type="ECO:0000313" key="1">
    <source>
        <dbReference type="EMBL" id="VAX02012.1"/>
    </source>
</evidence>
<dbReference type="InterPro" id="IPR038296">
    <property type="entry name" value="ParD_sf"/>
</dbReference>
<dbReference type="Pfam" id="PF03693">
    <property type="entry name" value="ParD_antitoxin"/>
    <property type="match status" value="1"/>
</dbReference>
<dbReference type="PANTHER" id="PTHR36582">
    <property type="entry name" value="ANTITOXIN PARD"/>
    <property type="match status" value="1"/>
</dbReference>
<gene>
    <name evidence="1" type="ORF">MNBD_GAMMA19-365</name>
</gene>
<accession>A0A3B1ADY1</accession>
<sequence length="80" mass="8804">MPNIIFTAKAEQSELIEGLIESGDYKTKEEVISAALKLLNGQAHAKQKRLTRLIDEGINSGEAVTVDKEKLLRKIRAGNV</sequence>
<reference evidence="1" key="1">
    <citation type="submission" date="2018-06" db="EMBL/GenBank/DDBJ databases">
        <authorList>
            <person name="Zhirakovskaya E."/>
        </authorList>
    </citation>
    <scope>NUCLEOTIDE SEQUENCE</scope>
</reference>
<dbReference type="Gene3D" id="6.10.10.120">
    <property type="entry name" value="Antitoxin ParD1-like"/>
    <property type="match status" value="1"/>
</dbReference>
<evidence type="ECO:0008006" key="2">
    <source>
        <dbReference type="Google" id="ProtNLM"/>
    </source>
</evidence>
<dbReference type="InterPro" id="IPR022789">
    <property type="entry name" value="ParD"/>
</dbReference>
<organism evidence="1">
    <name type="scientific">hydrothermal vent metagenome</name>
    <dbReference type="NCBI Taxonomy" id="652676"/>
    <lineage>
        <taxon>unclassified sequences</taxon>
        <taxon>metagenomes</taxon>
        <taxon>ecological metagenomes</taxon>
    </lineage>
</organism>
<dbReference type="PANTHER" id="PTHR36582:SF2">
    <property type="entry name" value="ANTITOXIN PARD"/>
    <property type="match status" value="1"/>
</dbReference>
<name>A0A3B1ADY1_9ZZZZ</name>
<protein>
    <recommendedName>
        <fullName evidence="2">ParD protein (Antitoxin to ParE)</fullName>
    </recommendedName>
</protein>
<dbReference type="EMBL" id="UOFV01000284">
    <property type="protein sequence ID" value="VAX02012.1"/>
    <property type="molecule type" value="Genomic_DNA"/>
</dbReference>